<evidence type="ECO:0000259" key="9">
    <source>
        <dbReference type="Pfam" id="PF02823"/>
    </source>
</evidence>
<keyword evidence="7" id="KW-0139">CF(1)</keyword>
<dbReference type="PANTHER" id="PTHR13822">
    <property type="entry name" value="ATP SYNTHASE DELTA/EPSILON CHAIN"/>
    <property type="match status" value="1"/>
</dbReference>
<evidence type="ECO:0000256" key="5">
    <source>
        <dbReference type="ARBA" id="ARBA00023078"/>
    </source>
</evidence>
<evidence type="ECO:0000256" key="4">
    <source>
        <dbReference type="ARBA" id="ARBA00023065"/>
    </source>
</evidence>
<dbReference type="GO" id="GO:0045259">
    <property type="term" value="C:proton-transporting ATP synthase complex"/>
    <property type="evidence" value="ECO:0007669"/>
    <property type="project" value="UniProtKB-KW"/>
</dbReference>
<evidence type="ECO:0000256" key="2">
    <source>
        <dbReference type="ARBA" id="ARBA00005712"/>
    </source>
</evidence>
<dbReference type="GO" id="GO:0046933">
    <property type="term" value="F:proton-transporting ATP synthase activity, rotational mechanism"/>
    <property type="evidence" value="ECO:0007669"/>
    <property type="project" value="InterPro"/>
</dbReference>
<evidence type="ECO:0000256" key="1">
    <source>
        <dbReference type="ARBA" id="ARBA00004170"/>
    </source>
</evidence>
<comment type="similarity">
    <text evidence="2">Belongs to the ATPase epsilon chain family.</text>
</comment>
<proteinExistence type="inferred from homology"/>
<comment type="subcellular location">
    <subcellularLocation>
        <location evidence="1">Membrane</location>
        <topology evidence="1">Peripheral membrane protein</topology>
    </subcellularLocation>
</comment>
<reference evidence="10" key="1">
    <citation type="journal article" date="2021" name="J. Phycol.">
        <title>Olisthodiscus represents a new class of Ochrophyta.</title>
        <authorList>
            <person name="Barcyte D."/>
            <person name="Eikrem W."/>
            <person name="Engesmo A."/>
            <person name="Seoane S."/>
            <person name="Wohlmann J."/>
            <person name="Horak A."/>
            <person name="Yurchenko T."/>
            <person name="Elias M."/>
        </authorList>
    </citation>
    <scope>NUCLEOTIDE SEQUENCE</scope>
    <source>
        <strain evidence="10">K-0444</strain>
    </source>
</reference>
<dbReference type="PANTHER" id="PTHR13822:SF10">
    <property type="entry name" value="ATP SYNTHASE EPSILON CHAIN, CHLOROPLASTIC"/>
    <property type="match status" value="1"/>
</dbReference>
<evidence type="ECO:0000256" key="3">
    <source>
        <dbReference type="ARBA" id="ARBA00022448"/>
    </source>
</evidence>
<keyword evidence="8" id="KW-0066">ATP synthesis</keyword>
<evidence type="ECO:0000256" key="7">
    <source>
        <dbReference type="ARBA" id="ARBA00023196"/>
    </source>
</evidence>
<organism evidence="10">
    <name type="scientific">Olisthodiscus luteus</name>
    <name type="common">Marine phytoflagellate</name>
    <dbReference type="NCBI Taxonomy" id="83000"/>
    <lineage>
        <taxon>Eukaryota</taxon>
        <taxon>Sar</taxon>
        <taxon>Stramenopiles</taxon>
        <taxon>Ochrophyta</taxon>
        <taxon>Olisthodiscophyceae</taxon>
        <taxon>Olisthodiscaceae</taxon>
        <taxon>Olisthodiscus</taxon>
    </lineage>
</organism>
<dbReference type="GeneID" id="67154503"/>
<dbReference type="InterPro" id="IPR020546">
    <property type="entry name" value="ATP_synth_F1_dsu/esu_N"/>
</dbReference>
<evidence type="ECO:0000256" key="6">
    <source>
        <dbReference type="ARBA" id="ARBA00023136"/>
    </source>
</evidence>
<keyword evidence="6" id="KW-0472">Membrane</keyword>
<name>A0A7U0KT37_OLILU</name>
<evidence type="ECO:0000256" key="8">
    <source>
        <dbReference type="ARBA" id="ARBA00023310"/>
    </source>
</evidence>
<geneLocation type="plastid" evidence="10"/>
<dbReference type="CDD" id="cd12152">
    <property type="entry name" value="F1-ATPase_delta"/>
    <property type="match status" value="1"/>
</dbReference>
<gene>
    <name evidence="10" type="primary">atpE</name>
</gene>
<dbReference type="InterPro" id="IPR036771">
    <property type="entry name" value="ATPsynth_dsu/esu_N"/>
</dbReference>
<keyword evidence="4" id="KW-0406">Ion transport</keyword>
<keyword evidence="5" id="KW-0793">Thylakoid</keyword>
<dbReference type="Gene3D" id="2.60.15.10">
    <property type="entry name" value="F0F1 ATP synthase delta/epsilon subunit, N-terminal"/>
    <property type="match status" value="1"/>
</dbReference>
<keyword evidence="10" id="KW-0934">Plastid</keyword>
<accession>A0A7U0KT37</accession>
<dbReference type="EMBL" id="MT859097">
    <property type="protein sequence ID" value="QQW50549.1"/>
    <property type="molecule type" value="Genomic_DNA"/>
</dbReference>
<protein>
    <submittedName>
        <fullName evidence="10">ATP synthase CF1 subunit epsilon</fullName>
    </submittedName>
</protein>
<dbReference type="AlphaFoldDB" id="A0A7U0KT37"/>
<sequence length="133" mass="14927">MLNLEILTPTRTILSEEVDEVSLPTETGQIGILPQHATLVTGIEAGLLQFRTNETWRKIFSFSGVAEVDNNNVQVMILDAENIEDINLDYAKKKLDESLEILNQAKTDRQKKDAEKGVNVARKRLYSLSLLDA</sequence>
<dbReference type="SUPFAM" id="SSF51344">
    <property type="entry name" value="Epsilon subunit of F1F0-ATP synthase N-terminal domain"/>
    <property type="match status" value="1"/>
</dbReference>
<dbReference type="Pfam" id="PF02823">
    <property type="entry name" value="ATP-synt_DE_N"/>
    <property type="match status" value="1"/>
</dbReference>
<keyword evidence="3" id="KW-0813">Transport</keyword>
<feature type="domain" description="ATP synthase F1 complex delta/epsilon subunit N-terminal" evidence="9">
    <location>
        <begin position="2"/>
        <end position="77"/>
    </location>
</feature>
<dbReference type="HAMAP" id="MF_00530">
    <property type="entry name" value="ATP_synth_epsil_bac"/>
    <property type="match status" value="1"/>
</dbReference>
<dbReference type="InterPro" id="IPR001469">
    <property type="entry name" value="ATP_synth_F1_dsu/esu"/>
</dbReference>
<evidence type="ECO:0000313" key="10">
    <source>
        <dbReference type="EMBL" id="QQW50549.1"/>
    </source>
</evidence>
<dbReference type="NCBIfam" id="TIGR01216">
    <property type="entry name" value="ATP_synt_epsi"/>
    <property type="match status" value="1"/>
</dbReference>
<dbReference type="RefSeq" id="YP_010152888.1">
    <property type="nucleotide sequence ID" value="NC_057170.1"/>
</dbReference>